<evidence type="ECO:0000313" key="2">
    <source>
        <dbReference type="EMBL" id="GIY23482.1"/>
    </source>
</evidence>
<feature type="compositionally biased region" description="Basic and acidic residues" evidence="1">
    <location>
        <begin position="70"/>
        <end position="79"/>
    </location>
</feature>
<organism evidence="2 3">
    <name type="scientific">Caerostris darwini</name>
    <dbReference type="NCBI Taxonomy" id="1538125"/>
    <lineage>
        <taxon>Eukaryota</taxon>
        <taxon>Metazoa</taxon>
        <taxon>Ecdysozoa</taxon>
        <taxon>Arthropoda</taxon>
        <taxon>Chelicerata</taxon>
        <taxon>Arachnida</taxon>
        <taxon>Araneae</taxon>
        <taxon>Araneomorphae</taxon>
        <taxon>Entelegynae</taxon>
        <taxon>Araneoidea</taxon>
        <taxon>Araneidae</taxon>
        <taxon>Caerostris</taxon>
    </lineage>
</organism>
<proteinExistence type="predicted"/>
<sequence>MKSAGTTKPSLYNSLHDRLTEMAASVTNYHYTPIKPNSNRYTSSQFFVSWSEKKKVGPVPVFERRKTFQVRDSKRKERNYSASRIFGGQNASR</sequence>
<feature type="region of interest" description="Disordered" evidence="1">
    <location>
        <begin position="70"/>
        <end position="93"/>
    </location>
</feature>
<dbReference type="AlphaFoldDB" id="A0AAV4RQ05"/>
<protein>
    <submittedName>
        <fullName evidence="2">Uncharacterized protein</fullName>
    </submittedName>
</protein>
<dbReference type="Proteomes" id="UP001054837">
    <property type="component" value="Unassembled WGS sequence"/>
</dbReference>
<dbReference type="EMBL" id="BPLQ01006552">
    <property type="protein sequence ID" value="GIY23482.1"/>
    <property type="molecule type" value="Genomic_DNA"/>
</dbReference>
<evidence type="ECO:0000256" key="1">
    <source>
        <dbReference type="SAM" id="MobiDB-lite"/>
    </source>
</evidence>
<accession>A0AAV4RQ05</accession>
<gene>
    <name evidence="2" type="ORF">CDAR_617871</name>
</gene>
<name>A0AAV4RQ05_9ARAC</name>
<comment type="caution">
    <text evidence="2">The sequence shown here is derived from an EMBL/GenBank/DDBJ whole genome shotgun (WGS) entry which is preliminary data.</text>
</comment>
<reference evidence="2 3" key="1">
    <citation type="submission" date="2021-06" db="EMBL/GenBank/DDBJ databases">
        <title>Caerostris darwini draft genome.</title>
        <authorList>
            <person name="Kono N."/>
            <person name="Arakawa K."/>
        </authorList>
    </citation>
    <scope>NUCLEOTIDE SEQUENCE [LARGE SCALE GENOMIC DNA]</scope>
</reference>
<evidence type="ECO:0000313" key="3">
    <source>
        <dbReference type="Proteomes" id="UP001054837"/>
    </source>
</evidence>
<keyword evidence="3" id="KW-1185">Reference proteome</keyword>